<dbReference type="SMART" id="SM00827">
    <property type="entry name" value="PKS_AT"/>
    <property type="match status" value="1"/>
</dbReference>
<accession>A0A8J3AI53</accession>
<dbReference type="PIRSF" id="PIRSF000446">
    <property type="entry name" value="Mct"/>
    <property type="match status" value="1"/>
</dbReference>
<dbReference type="Gene3D" id="3.30.70.250">
    <property type="entry name" value="Malonyl-CoA ACP transacylase, ACP-binding"/>
    <property type="match status" value="1"/>
</dbReference>
<dbReference type="InterPro" id="IPR024925">
    <property type="entry name" value="Malonyl_CoA-ACP_transAc"/>
</dbReference>
<dbReference type="InterPro" id="IPR001227">
    <property type="entry name" value="Ac_transferase_dom_sf"/>
</dbReference>
<comment type="catalytic activity">
    <reaction evidence="3 4">
        <text>holo-[ACP] + malonyl-CoA = malonyl-[ACP] + CoA</text>
        <dbReference type="Rhea" id="RHEA:41792"/>
        <dbReference type="Rhea" id="RHEA-COMP:9623"/>
        <dbReference type="Rhea" id="RHEA-COMP:9685"/>
        <dbReference type="ChEBI" id="CHEBI:57287"/>
        <dbReference type="ChEBI" id="CHEBI:57384"/>
        <dbReference type="ChEBI" id="CHEBI:64479"/>
        <dbReference type="ChEBI" id="CHEBI:78449"/>
        <dbReference type="EC" id="2.3.1.39"/>
    </reaction>
</comment>
<comment type="similarity">
    <text evidence="4">Belongs to the fabD family.</text>
</comment>
<dbReference type="FunFam" id="3.30.70.250:FF:000001">
    <property type="entry name" value="Malonyl CoA-acyl carrier protein transacylase"/>
    <property type="match status" value="1"/>
</dbReference>
<evidence type="ECO:0000313" key="8">
    <source>
        <dbReference type="Proteomes" id="UP000626244"/>
    </source>
</evidence>
<dbReference type="NCBIfam" id="TIGR00128">
    <property type="entry name" value="fabD"/>
    <property type="match status" value="1"/>
</dbReference>
<dbReference type="EMBL" id="BMHB01000001">
    <property type="protein sequence ID" value="GGI14290.1"/>
    <property type="molecule type" value="Genomic_DNA"/>
</dbReference>
<keyword evidence="8" id="KW-1185">Reference proteome</keyword>
<protein>
    <recommendedName>
        <fullName evidence="4">Malonyl CoA-acyl carrier protein transacylase</fullName>
        <ecNumber evidence="4">2.3.1.39</ecNumber>
    </recommendedName>
</protein>
<evidence type="ECO:0000259" key="6">
    <source>
        <dbReference type="SMART" id="SM00827"/>
    </source>
</evidence>
<evidence type="ECO:0000256" key="5">
    <source>
        <dbReference type="PIRSR" id="PIRSR000446-1"/>
    </source>
</evidence>
<evidence type="ECO:0000313" key="7">
    <source>
        <dbReference type="EMBL" id="GGI14290.1"/>
    </source>
</evidence>
<gene>
    <name evidence="7" type="ORF">GCM10007380_22200</name>
</gene>
<dbReference type="InterPro" id="IPR050858">
    <property type="entry name" value="Mal-CoA-ACP_Trans/PKS_FabD"/>
</dbReference>
<evidence type="ECO:0000256" key="2">
    <source>
        <dbReference type="ARBA" id="ARBA00023315"/>
    </source>
</evidence>
<dbReference type="Proteomes" id="UP000626244">
    <property type="component" value="Unassembled WGS sequence"/>
</dbReference>
<feature type="active site" evidence="5">
    <location>
        <position position="201"/>
    </location>
</feature>
<dbReference type="SUPFAM" id="SSF52151">
    <property type="entry name" value="FabD/lysophospholipase-like"/>
    <property type="match status" value="1"/>
</dbReference>
<dbReference type="Gene3D" id="3.40.366.10">
    <property type="entry name" value="Malonyl-Coenzyme A Acyl Carrier Protein, domain 2"/>
    <property type="match status" value="1"/>
</dbReference>
<dbReference type="InterPro" id="IPR016035">
    <property type="entry name" value="Acyl_Trfase/lysoPLipase"/>
</dbReference>
<dbReference type="InterPro" id="IPR014043">
    <property type="entry name" value="Acyl_transferase_dom"/>
</dbReference>
<dbReference type="GO" id="GO:0006633">
    <property type="term" value="P:fatty acid biosynthetic process"/>
    <property type="evidence" value="ECO:0007669"/>
    <property type="project" value="TreeGrafter"/>
</dbReference>
<organism evidence="7 8">
    <name type="scientific">Gottfriedia solisilvae</name>
    <dbReference type="NCBI Taxonomy" id="1516104"/>
    <lineage>
        <taxon>Bacteria</taxon>
        <taxon>Bacillati</taxon>
        <taxon>Bacillota</taxon>
        <taxon>Bacilli</taxon>
        <taxon>Bacillales</taxon>
        <taxon>Bacillaceae</taxon>
        <taxon>Gottfriedia</taxon>
    </lineage>
</organism>
<dbReference type="AlphaFoldDB" id="A0A8J3AI53"/>
<comment type="caution">
    <text evidence="7">The sequence shown here is derived from an EMBL/GenBank/DDBJ whole genome shotgun (WGS) entry which is preliminary data.</text>
</comment>
<dbReference type="PANTHER" id="PTHR42681">
    <property type="entry name" value="MALONYL-COA-ACYL CARRIER PROTEIN TRANSACYLASE, MITOCHONDRIAL"/>
    <property type="match status" value="1"/>
</dbReference>
<dbReference type="GO" id="GO:0004314">
    <property type="term" value="F:[acyl-carrier-protein] S-malonyltransferase activity"/>
    <property type="evidence" value="ECO:0007669"/>
    <property type="project" value="UniProtKB-EC"/>
</dbReference>
<keyword evidence="1 4" id="KW-0808">Transferase</keyword>
<dbReference type="InterPro" id="IPR016036">
    <property type="entry name" value="Malonyl_transacylase_ACP-bd"/>
</dbReference>
<dbReference type="GO" id="GO:0005829">
    <property type="term" value="C:cytosol"/>
    <property type="evidence" value="ECO:0007669"/>
    <property type="project" value="TreeGrafter"/>
</dbReference>
<dbReference type="RefSeq" id="WP_087998571.1">
    <property type="nucleotide sequence ID" value="NZ_BMHB01000001.1"/>
</dbReference>
<sequence length="316" mass="34046">MGKVAFIFPGQGSQKVGMGKDLVEAYQECNAIYETANNQVGFNLSDIIFNGNDEDLTVTYHAQPAILTTSIALLEKIKEAGIKPDYVAGHSLGEFSALVAAEAISFEDGVKLVHKRGKLMDQAVPVGQGAMAAVLFLAPDKIEEVLTEVNKKGHSVGVANYNSPTQVVITGDAEGVQIASGLLKEAGAKRVLPLKVSGPFHSSLMKPASEEFQNELGKINVESCTYPLISNVTAKQITEATEIKELLVQQLFSPVKWNQSIQELVELGVDTFVEIGPGKVLTGLVKAISPSAKLVNVYDVETLKQFLLEWEEIKTC</sequence>
<dbReference type="OrthoDB" id="9805460at2"/>
<dbReference type="Pfam" id="PF00698">
    <property type="entry name" value="Acyl_transf_1"/>
    <property type="match status" value="1"/>
</dbReference>
<dbReference type="InterPro" id="IPR004410">
    <property type="entry name" value="Malonyl_CoA-ACP_transAc_FabD"/>
</dbReference>
<evidence type="ECO:0000256" key="3">
    <source>
        <dbReference type="ARBA" id="ARBA00048462"/>
    </source>
</evidence>
<reference evidence="8" key="1">
    <citation type="journal article" date="2019" name="Int. J. Syst. Evol. Microbiol.">
        <title>The Global Catalogue of Microorganisms (GCM) 10K type strain sequencing project: providing services to taxonomists for standard genome sequencing and annotation.</title>
        <authorList>
            <consortium name="The Broad Institute Genomics Platform"/>
            <consortium name="The Broad Institute Genome Sequencing Center for Infectious Disease"/>
            <person name="Wu L."/>
            <person name="Ma J."/>
        </authorList>
    </citation>
    <scope>NUCLEOTIDE SEQUENCE [LARGE SCALE GENOMIC DNA]</scope>
    <source>
        <strain evidence="8">CGMCC 1.14993</strain>
    </source>
</reference>
<keyword evidence="2 4" id="KW-0012">Acyltransferase</keyword>
<evidence type="ECO:0000256" key="4">
    <source>
        <dbReference type="PIRNR" id="PIRNR000446"/>
    </source>
</evidence>
<feature type="active site" evidence="5">
    <location>
        <position position="91"/>
    </location>
</feature>
<dbReference type="EC" id="2.3.1.39" evidence="4"/>
<name>A0A8J3AI53_9BACI</name>
<feature type="domain" description="Malonyl-CoA:ACP transacylase (MAT)" evidence="6">
    <location>
        <begin position="7"/>
        <end position="305"/>
    </location>
</feature>
<dbReference type="PANTHER" id="PTHR42681:SF1">
    <property type="entry name" value="MALONYL-COA-ACYL CARRIER PROTEIN TRANSACYLASE, MITOCHONDRIAL"/>
    <property type="match status" value="1"/>
</dbReference>
<dbReference type="SUPFAM" id="SSF55048">
    <property type="entry name" value="Probable ACP-binding domain of malonyl-CoA ACP transacylase"/>
    <property type="match status" value="1"/>
</dbReference>
<proteinExistence type="inferred from homology"/>
<evidence type="ECO:0000256" key="1">
    <source>
        <dbReference type="ARBA" id="ARBA00022679"/>
    </source>
</evidence>